<keyword evidence="6 10" id="KW-0418">Kinase</keyword>
<dbReference type="HAMAP" id="MF_00061">
    <property type="entry name" value="IspE"/>
    <property type="match status" value="1"/>
</dbReference>
<keyword evidence="7 10" id="KW-0067">ATP-binding</keyword>
<dbReference type="PANTHER" id="PTHR43527">
    <property type="entry name" value="4-DIPHOSPHOCYTIDYL-2-C-METHYL-D-ERYTHRITOL KINASE, CHLOROPLASTIC"/>
    <property type="match status" value="1"/>
</dbReference>
<dbReference type="SUPFAM" id="SSF55060">
    <property type="entry name" value="GHMP Kinase, C-terminal domain"/>
    <property type="match status" value="1"/>
</dbReference>
<feature type="domain" description="GHMP kinase N-terminal" evidence="11">
    <location>
        <begin position="67"/>
        <end position="133"/>
    </location>
</feature>
<dbReference type="EMBL" id="JBEHHI010000001">
    <property type="protein sequence ID" value="MEX5727865.1"/>
    <property type="molecule type" value="Genomic_DNA"/>
</dbReference>
<gene>
    <name evidence="10" type="primary">ispE</name>
    <name evidence="13" type="ORF">Ga0609869_001218</name>
</gene>
<sequence>MTVEAFAPAKVNLTLHVTGQRPDGYHTLDSLVIFVDAGDRLSFDAAETLSLTVTGPRADGVPGDARNLVWKAADLLGPGRGAAIVLEKHLPAAAGIGGGSSDAAAALRGLARLWEVDLPEAAELLALGADVPACLKPRPLRMQGVGETILPGPEMPAMALVLINPGVEVSTPAVFKALDRKDNPAMPTPPGWASAAVMAHWLGRQRNDLEPPALAQAPVIGAVLAALDDTPGCLLARMSGSGATCFGIYETNEDATAATDALRRARPDWWVQAAVPVSM</sequence>
<dbReference type="InterPro" id="IPR036554">
    <property type="entry name" value="GHMP_kinase_C_sf"/>
</dbReference>
<evidence type="ECO:0000313" key="14">
    <source>
        <dbReference type="Proteomes" id="UP001560019"/>
    </source>
</evidence>
<comment type="similarity">
    <text evidence="1 10">Belongs to the GHMP kinase family. IspE subfamily.</text>
</comment>
<dbReference type="SUPFAM" id="SSF54211">
    <property type="entry name" value="Ribosomal protein S5 domain 2-like"/>
    <property type="match status" value="1"/>
</dbReference>
<organism evidence="13 14">
    <name type="scientific">Rhodovulum iodosum</name>
    <dbReference type="NCBI Taxonomy" id="68291"/>
    <lineage>
        <taxon>Bacteria</taxon>
        <taxon>Pseudomonadati</taxon>
        <taxon>Pseudomonadota</taxon>
        <taxon>Alphaproteobacteria</taxon>
        <taxon>Rhodobacterales</taxon>
        <taxon>Paracoccaceae</taxon>
        <taxon>Rhodovulum</taxon>
    </lineage>
</organism>
<dbReference type="InterPro" id="IPR013750">
    <property type="entry name" value="GHMP_kinase_C_dom"/>
</dbReference>
<evidence type="ECO:0000256" key="9">
    <source>
        <dbReference type="ARBA" id="ARBA00032554"/>
    </source>
</evidence>
<dbReference type="Pfam" id="PF00288">
    <property type="entry name" value="GHMP_kinases_N"/>
    <property type="match status" value="1"/>
</dbReference>
<dbReference type="InterPro" id="IPR020568">
    <property type="entry name" value="Ribosomal_Su5_D2-typ_SF"/>
</dbReference>
<dbReference type="Proteomes" id="UP001560019">
    <property type="component" value="Unassembled WGS sequence"/>
</dbReference>
<feature type="active site" evidence="10">
    <location>
        <position position="130"/>
    </location>
</feature>
<dbReference type="InterPro" id="IPR014721">
    <property type="entry name" value="Ribsml_uS5_D2-typ_fold_subgr"/>
</dbReference>
<dbReference type="PANTHER" id="PTHR43527:SF2">
    <property type="entry name" value="4-DIPHOSPHOCYTIDYL-2-C-METHYL-D-ERYTHRITOL KINASE, CHLOROPLASTIC"/>
    <property type="match status" value="1"/>
</dbReference>
<proteinExistence type="inferred from homology"/>
<feature type="domain" description="GHMP kinase C-terminal" evidence="12">
    <location>
        <begin position="200"/>
        <end position="265"/>
    </location>
</feature>
<reference evidence="13 14" key="1">
    <citation type="submission" date="2024-06" db="EMBL/GenBank/DDBJ databases">
        <title>Genome of Rhodovulum iodosum, a marine photoferrotroph.</title>
        <authorList>
            <person name="Bianchini G."/>
            <person name="Nikeleit V."/>
            <person name="Kappler A."/>
            <person name="Bryce C."/>
            <person name="Sanchez-Baracaldo P."/>
        </authorList>
    </citation>
    <scope>NUCLEOTIDE SEQUENCE [LARGE SCALE GENOMIC DNA]</scope>
    <source>
        <strain evidence="13 14">UT/N1</strain>
    </source>
</reference>
<protein>
    <recommendedName>
        <fullName evidence="3 10">4-diphosphocytidyl-2-C-methyl-D-erythritol kinase</fullName>
        <shortName evidence="10">CMK</shortName>
        <ecNumber evidence="2 10">2.7.1.148</ecNumber>
    </recommendedName>
    <alternativeName>
        <fullName evidence="9 10">4-(cytidine-5'-diphospho)-2-C-methyl-D-erythritol kinase</fullName>
    </alternativeName>
</protein>
<name>A0ABV3XRA5_9RHOB</name>
<feature type="active site" evidence="10">
    <location>
        <position position="10"/>
    </location>
</feature>
<dbReference type="RefSeq" id="WP_125405507.1">
    <property type="nucleotide sequence ID" value="NZ_JBEHHI010000001.1"/>
</dbReference>
<comment type="function">
    <text evidence="10">Catalyzes the phosphorylation of the position 2 hydroxy group of 4-diphosphocytidyl-2C-methyl-D-erythritol.</text>
</comment>
<dbReference type="InterPro" id="IPR004424">
    <property type="entry name" value="IspE"/>
</dbReference>
<dbReference type="GO" id="GO:0016301">
    <property type="term" value="F:kinase activity"/>
    <property type="evidence" value="ECO:0007669"/>
    <property type="project" value="UniProtKB-KW"/>
</dbReference>
<keyword evidence="4 10" id="KW-0808">Transferase</keyword>
<dbReference type="EC" id="2.7.1.148" evidence="2 10"/>
<feature type="binding site" evidence="10">
    <location>
        <begin position="91"/>
        <end position="101"/>
    </location>
    <ligand>
        <name>ATP</name>
        <dbReference type="ChEBI" id="CHEBI:30616"/>
    </ligand>
</feature>
<keyword evidence="5 10" id="KW-0547">Nucleotide-binding</keyword>
<keyword evidence="14" id="KW-1185">Reference proteome</keyword>
<comment type="pathway">
    <text evidence="10">Isoprenoid biosynthesis; isopentenyl diphosphate biosynthesis via DXP pathway; isopentenyl diphosphate from 1-deoxy-D-xylulose 5-phosphate: step 3/6.</text>
</comment>
<comment type="caution">
    <text evidence="13">The sequence shown here is derived from an EMBL/GenBank/DDBJ whole genome shotgun (WGS) entry which is preliminary data.</text>
</comment>
<dbReference type="PIRSF" id="PIRSF010376">
    <property type="entry name" value="IspE"/>
    <property type="match status" value="1"/>
</dbReference>
<dbReference type="NCBIfam" id="TIGR00154">
    <property type="entry name" value="ispE"/>
    <property type="match status" value="1"/>
</dbReference>
<evidence type="ECO:0000256" key="5">
    <source>
        <dbReference type="ARBA" id="ARBA00022741"/>
    </source>
</evidence>
<dbReference type="Gene3D" id="3.30.230.10">
    <property type="match status" value="1"/>
</dbReference>
<evidence type="ECO:0000313" key="13">
    <source>
        <dbReference type="EMBL" id="MEX5727865.1"/>
    </source>
</evidence>
<evidence type="ECO:0000259" key="11">
    <source>
        <dbReference type="Pfam" id="PF00288"/>
    </source>
</evidence>
<evidence type="ECO:0000256" key="2">
    <source>
        <dbReference type="ARBA" id="ARBA00012052"/>
    </source>
</evidence>
<evidence type="ECO:0000256" key="7">
    <source>
        <dbReference type="ARBA" id="ARBA00022840"/>
    </source>
</evidence>
<dbReference type="NCBIfam" id="NF011202">
    <property type="entry name" value="PRK14608.1"/>
    <property type="match status" value="1"/>
</dbReference>
<evidence type="ECO:0000259" key="12">
    <source>
        <dbReference type="Pfam" id="PF08544"/>
    </source>
</evidence>
<dbReference type="Gene3D" id="3.30.70.890">
    <property type="entry name" value="GHMP kinase, C-terminal domain"/>
    <property type="match status" value="1"/>
</dbReference>
<evidence type="ECO:0000256" key="4">
    <source>
        <dbReference type="ARBA" id="ARBA00022679"/>
    </source>
</evidence>
<comment type="catalytic activity">
    <reaction evidence="10">
        <text>4-CDP-2-C-methyl-D-erythritol + ATP = 4-CDP-2-C-methyl-D-erythritol 2-phosphate + ADP + H(+)</text>
        <dbReference type="Rhea" id="RHEA:18437"/>
        <dbReference type="ChEBI" id="CHEBI:15378"/>
        <dbReference type="ChEBI" id="CHEBI:30616"/>
        <dbReference type="ChEBI" id="CHEBI:57823"/>
        <dbReference type="ChEBI" id="CHEBI:57919"/>
        <dbReference type="ChEBI" id="CHEBI:456216"/>
        <dbReference type="EC" id="2.7.1.148"/>
    </reaction>
</comment>
<dbReference type="Pfam" id="PF08544">
    <property type="entry name" value="GHMP_kinases_C"/>
    <property type="match status" value="1"/>
</dbReference>
<evidence type="ECO:0000256" key="10">
    <source>
        <dbReference type="HAMAP-Rule" id="MF_00061"/>
    </source>
</evidence>
<evidence type="ECO:0000256" key="6">
    <source>
        <dbReference type="ARBA" id="ARBA00022777"/>
    </source>
</evidence>
<evidence type="ECO:0000256" key="8">
    <source>
        <dbReference type="ARBA" id="ARBA00023229"/>
    </source>
</evidence>
<accession>A0ABV3XRA5</accession>
<evidence type="ECO:0000256" key="3">
    <source>
        <dbReference type="ARBA" id="ARBA00017473"/>
    </source>
</evidence>
<keyword evidence="8 10" id="KW-0414">Isoprene biosynthesis</keyword>
<evidence type="ECO:0000256" key="1">
    <source>
        <dbReference type="ARBA" id="ARBA00009684"/>
    </source>
</evidence>
<dbReference type="InterPro" id="IPR006204">
    <property type="entry name" value="GHMP_kinase_N_dom"/>
</dbReference>